<sequence>MGFYMEEKLQQAKNLQDGLFKNEQLVYEFWLVQNQTKQIIQKQEQSMNRFIDK</sequence>
<keyword evidence="2" id="KW-1185">Reference proteome</keyword>
<reference evidence="1" key="1">
    <citation type="submission" date="2021-01" db="EMBL/GenBank/DDBJ databases">
        <authorList>
            <consortium name="Genoscope - CEA"/>
            <person name="William W."/>
        </authorList>
    </citation>
    <scope>NUCLEOTIDE SEQUENCE</scope>
</reference>
<accession>A0A8S1NS65</accession>
<evidence type="ECO:0000313" key="2">
    <source>
        <dbReference type="Proteomes" id="UP000692954"/>
    </source>
</evidence>
<dbReference type="Proteomes" id="UP000692954">
    <property type="component" value="Unassembled WGS sequence"/>
</dbReference>
<gene>
    <name evidence="1" type="ORF">PSON_ATCC_30995.1.T0620105</name>
</gene>
<name>A0A8S1NS65_9CILI</name>
<protein>
    <submittedName>
        <fullName evidence="1">Uncharacterized protein</fullName>
    </submittedName>
</protein>
<comment type="caution">
    <text evidence="1">The sequence shown here is derived from an EMBL/GenBank/DDBJ whole genome shotgun (WGS) entry which is preliminary data.</text>
</comment>
<dbReference type="AlphaFoldDB" id="A0A8S1NS65"/>
<dbReference type="EMBL" id="CAJJDN010000062">
    <property type="protein sequence ID" value="CAD8094279.1"/>
    <property type="molecule type" value="Genomic_DNA"/>
</dbReference>
<evidence type="ECO:0000313" key="1">
    <source>
        <dbReference type="EMBL" id="CAD8094279.1"/>
    </source>
</evidence>
<proteinExistence type="predicted"/>
<organism evidence="1 2">
    <name type="scientific">Paramecium sonneborni</name>
    <dbReference type="NCBI Taxonomy" id="65129"/>
    <lineage>
        <taxon>Eukaryota</taxon>
        <taxon>Sar</taxon>
        <taxon>Alveolata</taxon>
        <taxon>Ciliophora</taxon>
        <taxon>Intramacronucleata</taxon>
        <taxon>Oligohymenophorea</taxon>
        <taxon>Peniculida</taxon>
        <taxon>Parameciidae</taxon>
        <taxon>Paramecium</taxon>
    </lineage>
</organism>